<evidence type="ECO:0000256" key="3">
    <source>
        <dbReference type="ARBA" id="ARBA00022691"/>
    </source>
</evidence>
<dbReference type="InterPro" id="IPR041698">
    <property type="entry name" value="Methyltransf_25"/>
</dbReference>
<keyword evidence="2" id="KW-0808">Transferase</keyword>
<reference evidence="5 6" key="1">
    <citation type="journal article" date="2014" name="Nature">
        <title>An environmental bacterial taxon with a large and distinct metabolic repertoire.</title>
        <authorList>
            <person name="Wilson M.C."/>
            <person name="Mori T."/>
            <person name="Ruckert C."/>
            <person name="Uria A.R."/>
            <person name="Helf M.J."/>
            <person name="Takada K."/>
            <person name="Gernert C."/>
            <person name="Steffens U.A."/>
            <person name="Heycke N."/>
            <person name="Schmitt S."/>
            <person name="Rinke C."/>
            <person name="Helfrich E.J."/>
            <person name="Brachmann A.O."/>
            <person name="Gurgui C."/>
            <person name="Wakimoto T."/>
            <person name="Kracht M."/>
            <person name="Crusemann M."/>
            <person name="Hentschel U."/>
            <person name="Abe I."/>
            <person name="Matsunaga S."/>
            <person name="Kalinowski J."/>
            <person name="Takeyama H."/>
            <person name="Piel J."/>
        </authorList>
    </citation>
    <scope>NUCLEOTIDE SEQUENCE [LARGE SCALE GENOMIC DNA]</scope>
    <source>
        <strain evidence="6">TSY2</strain>
    </source>
</reference>
<evidence type="ECO:0000313" key="5">
    <source>
        <dbReference type="EMBL" id="ETX07004.1"/>
    </source>
</evidence>
<keyword evidence="1" id="KW-0489">Methyltransferase</keyword>
<dbReference type="PANTHER" id="PTHR43464">
    <property type="entry name" value="METHYLTRANSFERASE"/>
    <property type="match status" value="1"/>
</dbReference>
<sequence length="271" mass="30557">MPRKQPTQPSEFPDMQATAHERWERIADWWDDTIGDGNPTQDELVEPNQMELLDLEPGERVLEVACGAGRFARRMAAQGAEVIAFDQSANFIARARKRAQGAPGSMTFHVVNAIDEDAVLNFGEGTFDAVVCTMAIMDMPQIEPMAAWISKMLKSHGRFVFSVVHPAFNSGHATLVAERNLGDGTLKYSVRADNYLDVKVTEAKGIVDQPTKHFYFERPISMLLNTFFARGLVMDRMIETGFEPREEPDYRLNWLNLQGIPQVMIARLRKP</sequence>
<keyword evidence="6" id="KW-1185">Reference proteome</keyword>
<name>W4M9F2_9BACT</name>
<evidence type="ECO:0000313" key="6">
    <source>
        <dbReference type="Proteomes" id="UP000019140"/>
    </source>
</evidence>
<dbReference type="CDD" id="cd02440">
    <property type="entry name" value="AdoMet_MTases"/>
    <property type="match status" value="1"/>
</dbReference>
<protein>
    <recommendedName>
        <fullName evidence="4">Methyltransferase domain-containing protein</fullName>
    </recommendedName>
</protein>
<dbReference type="Proteomes" id="UP000019140">
    <property type="component" value="Unassembled WGS sequence"/>
</dbReference>
<keyword evidence="3" id="KW-0949">S-adenosyl-L-methionine</keyword>
<dbReference type="SUPFAM" id="SSF53335">
    <property type="entry name" value="S-adenosyl-L-methionine-dependent methyltransferases"/>
    <property type="match status" value="1"/>
</dbReference>
<dbReference type="GO" id="GO:0008168">
    <property type="term" value="F:methyltransferase activity"/>
    <property type="evidence" value="ECO:0007669"/>
    <property type="project" value="UniProtKB-KW"/>
</dbReference>
<dbReference type="Gene3D" id="3.40.50.150">
    <property type="entry name" value="Vaccinia Virus protein VP39"/>
    <property type="match status" value="1"/>
</dbReference>
<dbReference type="PANTHER" id="PTHR43464:SF19">
    <property type="entry name" value="UBIQUINONE BIOSYNTHESIS O-METHYLTRANSFERASE, MITOCHONDRIAL"/>
    <property type="match status" value="1"/>
</dbReference>
<dbReference type="GO" id="GO:0032259">
    <property type="term" value="P:methylation"/>
    <property type="evidence" value="ECO:0007669"/>
    <property type="project" value="UniProtKB-KW"/>
</dbReference>
<accession>W4M9F2</accession>
<evidence type="ECO:0000256" key="2">
    <source>
        <dbReference type="ARBA" id="ARBA00022679"/>
    </source>
</evidence>
<dbReference type="EMBL" id="AZHX01000551">
    <property type="protein sequence ID" value="ETX07004.1"/>
    <property type="molecule type" value="Genomic_DNA"/>
</dbReference>
<dbReference type="HOGENOM" id="CLU_049749_2_1_7"/>
<evidence type="ECO:0000256" key="1">
    <source>
        <dbReference type="ARBA" id="ARBA00022603"/>
    </source>
</evidence>
<gene>
    <name evidence="5" type="ORF">ETSY2_13745</name>
</gene>
<proteinExistence type="predicted"/>
<organism evidence="5 6">
    <name type="scientific">Candidatus Entotheonella gemina</name>
    <dbReference type="NCBI Taxonomy" id="1429439"/>
    <lineage>
        <taxon>Bacteria</taxon>
        <taxon>Pseudomonadati</taxon>
        <taxon>Nitrospinota/Tectimicrobiota group</taxon>
        <taxon>Candidatus Tectimicrobiota</taxon>
        <taxon>Candidatus Entotheonellia</taxon>
        <taxon>Candidatus Entotheonellales</taxon>
        <taxon>Candidatus Entotheonellaceae</taxon>
        <taxon>Candidatus Entotheonella</taxon>
    </lineage>
</organism>
<dbReference type="Pfam" id="PF13649">
    <property type="entry name" value="Methyltransf_25"/>
    <property type="match status" value="1"/>
</dbReference>
<dbReference type="AlphaFoldDB" id="W4M9F2"/>
<evidence type="ECO:0000259" key="4">
    <source>
        <dbReference type="Pfam" id="PF13649"/>
    </source>
</evidence>
<feature type="domain" description="Methyltransferase" evidence="4">
    <location>
        <begin position="61"/>
        <end position="157"/>
    </location>
</feature>
<comment type="caution">
    <text evidence="5">The sequence shown here is derived from an EMBL/GenBank/DDBJ whole genome shotgun (WGS) entry which is preliminary data.</text>
</comment>
<dbReference type="InterPro" id="IPR029063">
    <property type="entry name" value="SAM-dependent_MTases_sf"/>
</dbReference>